<dbReference type="EMBL" id="MOOE01000002">
    <property type="protein sequence ID" value="KAK1537377.1"/>
    <property type="molecule type" value="Genomic_DNA"/>
</dbReference>
<dbReference type="GeneID" id="85334432"/>
<protein>
    <submittedName>
        <fullName evidence="1">Uncharacterized protein</fullName>
    </submittedName>
</protein>
<dbReference type="AlphaFoldDB" id="A0AAI9Z9X4"/>
<sequence>MAPAPAPAQAARRTKTLGLMTAIAAENTEVEEDCGCAVGVEKGNGRDAVETVLQDPKTLQALREHNGRIDEDGGVCNGR</sequence>
<name>A0AAI9Z9X4_9PEZI</name>
<comment type="caution">
    <text evidence="1">The sequence shown here is derived from an EMBL/GenBank/DDBJ whole genome shotgun (WGS) entry which is preliminary data.</text>
</comment>
<gene>
    <name evidence="1" type="ORF">CCOS01_02697</name>
</gene>
<accession>A0AAI9Z9X4</accession>
<keyword evidence="2" id="KW-1185">Reference proteome</keyword>
<proteinExistence type="predicted"/>
<dbReference type="RefSeq" id="XP_060319535.1">
    <property type="nucleotide sequence ID" value="XM_060450885.1"/>
</dbReference>
<evidence type="ECO:0000313" key="2">
    <source>
        <dbReference type="Proteomes" id="UP001240678"/>
    </source>
</evidence>
<organism evidence="1 2">
    <name type="scientific">Colletotrichum costaricense</name>
    <dbReference type="NCBI Taxonomy" id="1209916"/>
    <lineage>
        <taxon>Eukaryota</taxon>
        <taxon>Fungi</taxon>
        <taxon>Dikarya</taxon>
        <taxon>Ascomycota</taxon>
        <taxon>Pezizomycotina</taxon>
        <taxon>Sordariomycetes</taxon>
        <taxon>Hypocreomycetidae</taxon>
        <taxon>Glomerellales</taxon>
        <taxon>Glomerellaceae</taxon>
        <taxon>Colletotrichum</taxon>
        <taxon>Colletotrichum acutatum species complex</taxon>
    </lineage>
</organism>
<reference evidence="1 2" key="1">
    <citation type="submission" date="2016-10" db="EMBL/GenBank/DDBJ databases">
        <title>The genome sequence of Colletotrichum fioriniae PJ7.</title>
        <authorList>
            <person name="Baroncelli R."/>
        </authorList>
    </citation>
    <scope>NUCLEOTIDE SEQUENCE [LARGE SCALE GENOMIC DNA]</scope>
    <source>
        <strain evidence="1 2">IMI 309622</strain>
    </source>
</reference>
<evidence type="ECO:0000313" key="1">
    <source>
        <dbReference type="EMBL" id="KAK1537377.1"/>
    </source>
</evidence>
<dbReference type="Proteomes" id="UP001240678">
    <property type="component" value="Unassembled WGS sequence"/>
</dbReference>